<keyword evidence="5" id="KW-0235">DNA replication</keyword>
<keyword evidence="6" id="KW-0239">DNA-directed DNA polymerase</keyword>
<organism evidence="11 12">
    <name type="scientific">Clostridium beijerinckii</name>
    <name type="common">Clostridium MP</name>
    <dbReference type="NCBI Taxonomy" id="1520"/>
    <lineage>
        <taxon>Bacteria</taxon>
        <taxon>Bacillati</taxon>
        <taxon>Bacillota</taxon>
        <taxon>Clostridia</taxon>
        <taxon>Eubacteriales</taxon>
        <taxon>Clostridiaceae</taxon>
        <taxon>Clostridium</taxon>
    </lineage>
</organism>
<dbReference type="InterPro" id="IPR008921">
    <property type="entry name" value="DNA_pol3_clamp-load_cplx_C"/>
</dbReference>
<dbReference type="OrthoDB" id="9775929at2"/>
<evidence type="ECO:0000256" key="7">
    <source>
        <dbReference type="ARBA" id="ARBA00034754"/>
    </source>
</evidence>
<evidence type="ECO:0000256" key="8">
    <source>
        <dbReference type="ARBA" id="ARBA00049244"/>
    </source>
</evidence>
<keyword evidence="4" id="KW-0548">Nucleotidyltransferase</keyword>
<evidence type="ECO:0000313" key="11">
    <source>
        <dbReference type="EMBL" id="AJG97524.1"/>
    </source>
</evidence>
<dbReference type="RefSeq" id="WP_041894383.1">
    <property type="nucleotide sequence ID" value="NZ_CP010086.2"/>
</dbReference>
<dbReference type="InterPro" id="IPR027417">
    <property type="entry name" value="P-loop_NTPase"/>
</dbReference>
<accession>A0A0B5Q5Q2</accession>
<evidence type="ECO:0000256" key="5">
    <source>
        <dbReference type="ARBA" id="ARBA00022705"/>
    </source>
</evidence>
<dbReference type="GO" id="GO:0003887">
    <property type="term" value="F:DNA-directed DNA polymerase activity"/>
    <property type="evidence" value="ECO:0007669"/>
    <property type="project" value="UniProtKB-KW"/>
</dbReference>
<dbReference type="Gene3D" id="3.40.50.300">
    <property type="entry name" value="P-loop containing nucleotide triphosphate hydrolases"/>
    <property type="match status" value="1"/>
</dbReference>
<dbReference type="PANTHER" id="PTHR34388:SF1">
    <property type="entry name" value="DNA POLYMERASE III SUBUNIT DELTA"/>
    <property type="match status" value="1"/>
</dbReference>
<evidence type="ECO:0000313" key="12">
    <source>
        <dbReference type="Proteomes" id="UP000031866"/>
    </source>
</evidence>
<dbReference type="InterPro" id="IPR048466">
    <property type="entry name" value="DNA_pol3_delta-like_C"/>
</dbReference>
<protein>
    <recommendedName>
        <fullName evidence="2">DNA polymerase III subunit delta</fullName>
        <ecNumber evidence="1">2.7.7.7</ecNumber>
    </recommendedName>
</protein>
<evidence type="ECO:0000256" key="4">
    <source>
        <dbReference type="ARBA" id="ARBA00022695"/>
    </source>
</evidence>
<dbReference type="STRING" id="1520.LF65_00901"/>
<dbReference type="Pfam" id="PF06144">
    <property type="entry name" value="DNA_pol3_delta"/>
    <property type="match status" value="1"/>
</dbReference>
<evidence type="ECO:0000259" key="9">
    <source>
        <dbReference type="Pfam" id="PF06144"/>
    </source>
</evidence>
<dbReference type="Pfam" id="PF21694">
    <property type="entry name" value="DNA_pol3_delta_C"/>
    <property type="match status" value="1"/>
</dbReference>
<dbReference type="SUPFAM" id="SSF48019">
    <property type="entry name" value="post-AAA+ oligomerization domain-like"/>
    <property type="match status" value="1"/>
</dbReference>
<dbReference type="Gene3D" id="1.10.8.60">
    <property type="match status" value="1"/>
</dbReference>
<dbReference type="NCBIfam" id="TIGR01128">
    <property type="entry name" value="holA"/>
    <property type="match status" value="1"/>
</dbReference>
<dbReference type="GO" id="GO:0009360">
    <property type="term" value="C:DNA polymerase III complex"/>
    <property type="evidence" value="ECO:0007669"/>
    <property type="project" value="InterPro"/>
</dbReference>
<keyword evidence="3" id="KW-0808">Transferase</keyword>
<evidence type="ECO:0000256" key="2">
    <source>
        <dbReference type="ARBA" id="ARBA00017703"/>
    </source>
</evidence>
<dbReference type="EMBL" id="CP010086">
    <property type="protein sequence ID" value="AJG97524.1"/>
    <property type="molecule type" value="Genomic_DNA"/>
</dbReference>
<proteinExistence type="inferred from homology"/>
<comment type="catalytic activity">
    <reaction evidence="8">
        <text>DNA(n) + a 2'-deoxyribonucleoside 5'-triphosphate = DNA(n+1) + diphosphate</text>
        <dbReference type="Rhea" id="RHEA:22508"/>
        <dbReference type="Rhea" id="RHEA-COMP:17339"/>
        <dbReference type="Rhea" id="RHEA-COMP:17340"/>
        <dbReference type="ChEBI" id="CHEBI:33019"/>
        <dbReference type="ChEBI" id="CHEBI:61560"/>
        <dbReference type="ChEBI" id="CHEBI:173112"/>
        <dbReference type="EC" id="2.7.7.7"/>
    </reaction>
</comment>
<feature type="domain" description="DNA polymerase III delta subunit-like C-terminal" evidence="10">
    <location>
        <begin position="219"/>
        <end position="338"/>
    </location>
</feature>
<dbReference type="Gene3D" id="1.20.272.10">
    <property type="match status" value="1"/>
</dbReference>
<dbReference type="AlphaFoldDB" id="A0A0B5Q5Q2"/>
<dbReference type="Proteomes" id="UP000031866">
    <property type="component" value="Chromosome"/>
</dbReference>
<dbReference type="GO" id="GO:0003677">
    <property type="term" value="F:DNA binding"/>
    <property type="evidence" value="ECO:0007669"/>
    <property type="project" value="InterPro"/>
</dbReference>
<dbReference type="SUPFAM" id="SSF52540">
    <property type="entry name" value="P-loop containing nucleoside triphosphate hydrolases"/>
    <property type="match status" value="1"/>
</dbReference>
<evidence type="ECO:0000256" key="6">
    <source>
        <dbReference type="ARBA" id="ARBA00022932"/>
    </source>
</evidence>
<dbReference type="EC" id="2.7.7.7" evidence="1"/>
<feature type="domain" description="DNA polymerase III delta N-terminal" evidence="9">
    <location>
        <begin position="20"/>
        <end position="137"/>
    </location>
</feature>
<comment type="similarity">
    <text evidence="7">Belongs to the DNA polymerase HolA subunit family.</text>
</comment>
<dbReference type="GO" id="GO:0006261">
    <property type="term" value="P:DNA-templated DNA replication"/>
    <property type="evidence" value="ECO:0007669"/>
    <property type="project" value="TreeGrafter"/>
</dbReference>
<evidence type="ECO:0000256" key="1">
    <source>
        <dbReference type="ARBA" id="ARBA00012417"/>
    </source>
</evidence>
<dbReference type="PANTHER" id="PTHR34388">
    <property type="entry name" value="DNA POLYMERASE III SUBUNIT DELTA"/>
    <property type="match status" value="1"/>
</dbReference>
<name>A0A0B5Q5Q2_CLOBE</name>
<reference evidence="12" key="1">
    <citation type="submission" date="2014-12" db="EMBL/GenBank/DDBJ databases">
        <title>Genome sequence of Clostridium beijerinckii strain 59B.</title>
        <authorList>
            <person name="Little G.T."/>
            <person name="Minton N.P."/>
        </authorList>
    </citation>
    <scope>NUCLEOTIDE SEQUENCE [LARGE SCALE GENOMIC DNA]</scope>
    <source>
        <strain evidence="12">59B</strain>
    </source>
</reference>
<evidence type="ECO:0000259" key="10">
    <source>
        <dbReference type="Pfam" id="PF21694"/>
    </source>
</evidence>
<evidence type="ECO:0000256" key="3">
    <source>
        <dbReference type="ARBA" id="ARBA00022679"/>
    </source>
</evidence>
<gene>
    <name evidence="11" type="ORF">LF65_00901</name>
</gene>
<dbReference type="InterPro" id="IPR005790">
    <property type="entry name" value="DNA_polIII_delta"/>
</dbReference>
<dbReference type="InterPro" id="IPR010372">
    <property type="entry name" value="DNA_pol3_delta_N"/>
</dbReference>
<sequence>MINYEVYEQEIEKGNIKNGYIFCGLDEEFIKDGISRIIKKNIAEEFMDLNLIRIDGMNTSFDAIMNACETMPFMGEKKVVVVYRSNFLQDKTDSSGTKIYNDIKSYISNLPPYTVLIMYYLLNDKRDRPNKNKKLATIGKSLTIVYCDKLKRDKYLKKVSEVFKEKGKQIGRTELSYFCEKVYNNFDIIKREADKLISYCGEREIKKEDIDILISKSSEDDTFDLVELIATKKIDKAIDTMKEILYKSDQHMLIISAIQKHFLRLYEIKIKLSNGKKVDDFMSDYRLPQFVCEKLIMQTNKFTEKQLSELIKLCVNTETKLKSTGIDKNMEMEFLLINTLTVKK</sequence>
<dbReference type="KEGG" id="cbei:LF65_00901"/>